<feature type="region of interest" description="Disordered" evidence="3">
    <location>
        <begin position="1"/>
        <end position="74"/>
    </location>
</feature>
<evidence type="ECO:0000256" key="1">
    <source>
        <dbReference type="ARBA" id="ARBA00023015"/>
    </source>
</evidence>
<organism evidence="5 6">
    <name type="scientific">Cinnamomum micranthum f. kanehirae</name>
    <dbReference type="NCBI Taxonomy" id="337451"/>
    <lineage>
        <taxon>Eukaryota</taxon>
        <taxon>Viridiplantae</taxon>
        <taxon>Streptophyta</taxon>
        <taxon>Embryophyta</taxon>
        <taxon>Tracheophyta</taxon>
        <taxon>Spermatophyta</taxon>
        <taxon>Magnoliopsida</taxon>
        <taxon>Magnoliidae</taxon>
        <taxon>Laurales</taxon>
        <taxon>Lauraceae</taxon>
        <taxon>Cinnamomum</taxon>
    </lineage>
</organism>
<dbReference type="CDD" id="cd11393">
    <property type="entry name" value="bHLH_AtbHLH_like"/>
    <property type="match status" value="1"/>
</dbReference>
<keyword evidence="2" id="KW-0804">Transcription</keyword>
<evidence type="ECO:0000259" key="4">
    <source>
        <dbReference type="PROSITE" id="PS50888"/>
    </source>
</evidence>
<dbReference type="PROSITE" id="PS50888">
    <property type="entry name" value="BHLH"/>
    <property type="match status" value="1"/>
</dbReference>
<feature type="domain" description="BHLH" evidence="4">
    <location>
        <begin position="72"/>
        <end position="123"/>
    </location>
</feature>
<accession>A0A443PXC4</accession>
<feature type="region of interest" description="Disordered" evidence="3">
    <location>
        <begin position="133"/>
        <end position="173"/>
    </location>
</feature>
<reference evidence="5 6" key="1">
    <citation type="journal article" date="2019" name="Nat. Plants">
        <title>Stout camphor tree genome fills gaps in understanding of flowering plant genome evolution.</title>
        <authorList>
            <person name="Chaw S.M."/>
            <person name="Liu Y.C."/>
            <person name="Wu Y.W."/>
            <person name="Wang H.Y."/>
            <person name="Lin C.I."/>
            <person name="Wu C.S."/>
            <person name="Ke H.M."/>
            <person name="Chang L.Y."/>
            <person name="Hsu C.Y."/>
            <person name="Yang H.T."/>
            <person name="Sudianto E."/>
            <person name="Hsu M.H."/>
            <person name="Wu K.P."/>
            <person name="Wang L.N."/>
            <person name="Leebens-Mack J.H."/>
            <person name="Tsai I.J."/>
        </authorList>
    </citation>
    <scope>NUCLEOTIDE SEQUENCE [LARGE SCALE GENOMIC DNA]</scope>
    <source>
        <strain evidence="6">cv. Chaw 1501</strain>
        <tissue evidence="5">Young leaves</tissue>
    </source>
</reference>
<dbReference type="Proteomes" id="UP000283530">
    <property type="component" value="Unassembled WGS sequence"/>
</dbReference>
<evidence type="ECO:0000256" key="3">
    <source>
        <dbReference type="SAM" id="MobiDB-lite"/>
    </source>
</evidence>
<sequence length="279" mass="30788">MLPTVHRVQLRQPSSHVTNKPQSNQIKTQEAEAEAEEEEEEMTIEWSEWDSIPASESKSGGGSAASGGGCVDARERHKLAERERRKSMRELFLSLHALLPHANTVRKEQSAILDEIIKYIPLAAARLRSLKTRRELPPGQPPHDSTRSGTAPAVHVSERSSASSNSSDCDIRVAPEPSSSVAIRVRGDRVNVSLTDTKGTSQALLLSAVLDELEAHHLDLVRSTHCRDGSKLLHHSESKISDGLDRSPALLKARLQDLACKLHKLRKSSSLKRTFDQMD</sequence>
<keyword evidence="6" id="KW-1185">Reference proteome</keyword>
<keyword evidence="1" id="KW-0805">Transcription regulation</keyword>
<dbReference type="InterPro" id="IPR045239">
    <property type="entry name" value="bHLH95_bHLH"/>
</dbReference>
<dbReference type="Gene3D" id="4.10.280.10">
    <property type="entry name" value="Helix-loop-helix DNA-binding domain"/>
    <property type="match status" value="1"/>
</dbReference>
<dbReference type="GO" id="GO:0009960">
    <property type="term" value="P:endosperm development"/>
    <property type="evidence" value="ECO:0007669"/>
    <property type="project" value="InterPro"/>
</dbReference>
<feature type="compositionally biased region" description="Gly residues" evidence="3">
    <location>
        <begin position="59"/>
        <end position="70"/>
    </location>
</feature>
<dbReference type="SUPFAM" id="SSF47459">
    <property type="entry name" value="HLH, helix-loop-helix DNA-binding domain"/>
    <property type="match status" value="1"/>
</dbReference>
<dbReference type="PANTHER" id="PTHR46772:SF8">
    <property type="entry name" value="TRANSCRIPTION FACTOR BHLH95"/>
    <property type="match status" value="1"/>
</dbReference>
<dbReference type="OrthoDB" id="1923283at2759"/>
<dbReference type="InterPro" id="IPR036638">
    <property type="entry name" value="HLH_DNA-bd_sf"/>
</dbReference>
<dbReference type="AlphaFoldDB" id="A0A443PXC4"/>
<feature type="compositionally biased region" description="Polar residues" evidence="3">
    <location>
        <begin position="11"/>
        <end position="28"/>
    </location>
</feature>
<evidence type="ECO:0000313" key="5">
    <source>
        <dbReference type="EMBL" id="RWR95383.1"/>
    </source>
</evidence>
<gene>
    <name evidence="5" type="ORF">CKAN_02472300</name>
</gene>
<dbReference type="Pfam" id="PF00010">
    <property type="entry name" value="HLH"/>
    <property type="match status" value="1"/>
</dbReference>
<evidence type="ECO:0000256" key="2">
    <source>
        <dbReference type="ARBA" id="ARBA00023163"/>
    </source>
</evidence>
<dbReference type="InterPro" id="IPR011598">
    <property type="entry name" value="bHLH_dom"/>
</dbReference>
<dbReference type="PANTHER" id="PTHR46772">
    <property type="entry name" value="BHLH DOMAIN-CONTAINING PROTEIN"/>
    <property type="match status" value="1"/>
</dbReference>
<comment type="caution">
    <text evidence="5">The sequence shown here is derived from an EMBL/GenBank/DDBJ whole genome shotgun (WGS) entry which is preliminary data.</text>
</comment>
<evidence type="ECO:0000313" key="6">
    <source>
        <dbReference type="Proteomes" id="UP000283530"/>
    </source>
</evidence>
<dbReference type="GO" id="GO:0046983">
    <property type="term" value="F:protein dimerization activity"/>
    <property type="evidence" value="ECO:0007669"/>
    <property type="project" value="InterPro"/>
</dbReference>
<dbReference type="GO" id="GO:0003700">
    <property type="term" value="F:DNA-binding transcription factor activity"/>
    <property type="evidence" value="ECO:0007669"/>
    <property type="project" value="InterPro"/>
</dbReference>
<feature type="compositionally biased region" description="Acidic residues" evidence="3">
    <location>
        <begin position="31"/>
        <end position="43"/>
    </location>
</feature>
<dbReference type="InterPro" id="IPR044278">
    <property type="entry name" value="BHLH95-like"/>
</dbReference>
<dbReference type="EMBL" id="QPKB01000011">
    <property type="protein sequence ID" value="RWR95383.1"/>
    <property type="molecule type" value="Genomic_DNA"/>
</dbReference>
<protein>
    <submittedName>
        <fullName evidence="5">BHLH transcriptional factor</fullName>
    </submittedName>
</protein>
<name>A0A443PXC4_9MAGN</name>
<proteinExistence type="predicted"/>